<protein>
    <submittedName>
        <fullName evidence="2">Uncharacterized protein</fullName>
    </submittedName>
</protein>
<evidence type="ECO:0000313" key="3">
    <source>
        <dbReference type="Proteomes" id="UP000178532"/>
    </source>
</evidence>
<dbReference type="AlphaFoldDB" id="A0A1F6DLL1"/>
<dbReference type="STRING" id="1798495.A3C19_03475"/>
<proteinExistence type="predicted"/>
<name>A0A1F6DLL1_9BACT</name>
<dbReference type="Proteomes" id="UP000178532">
    <property type="component" value="Unassembled WGS sequence"/>
</dbReference>
<keyword evidence="1" id="KW-0472">Membrane</keyword>
<organism evidence="2 3">
    <name type="scientific">Candidatus Kaiserbacteria bacterium RIFCSPHIGHO2_02_FULL_54_22</name>
    <dbReference type="NCBI Taxonomy" id="1798495"/>
    <lineage>
        <taxon>Bacteria</taxon>
        <taxon>Candidatus Kaiseribacteriota</taxon>
    </lineage>
</organism>
<keyword evidence="1" id="KW-1133">Transmembrane helix</keyword>
<dbReference type="EMBL" id="MFLI01000008">
    <property type="protein sequence ID" value="OGG62331.1"/>
    <property type="molecule type" value="Genomic_DNA"/>
</dbReference>
<evidence type="ECO:0000313" key="2">
    <source>
        <dbReference type="EMBL" id="OGG62331.1"/>
    </source>
</evidence>
<keyword evidence="1" id="KW-0812">Transmembrane</keyword>
<accession>A0A1F6DLL1</accession>
<gene>
    <name evidence="2" type="ORF">A3C19_03475</name>
</gene>
<feature type="transmembrane region" description="Helical" evidence="1">
    <location>
        <begin position="26"/>
        <end position="46"/>
    </location>
</feature>
<reference evidence="2 3" key="1">
    <citation type="journal article" date="2016" name="Nat. Commun.">
        <title>Thousands of microbial genomes shed light on interconnected biogeochemical processes in an aquifer system.</title>
        <authorList>
            <person name="Anantharaman K."/>
            <person name="Brown C.T."/>
            <person name="Hug L.A."/>
            <person name="Sharon I."/>
            <person name="Castelle C.J."/>
            <person name="Probst A.J."/>
            <person name="Thomas B.C."/>
            <person name="Singh A."/>
            <person name="Wilkins M.J."/>
            <person name="Karaoz U."/>
            <person name="Brodie E.L."/>
            <person name="Williams K.H."/>
            <person name="Hubbard S.S."/>
            <person name="Banfield J.F."/>
        </authorList>
    </citation>
    <scope>NUCLEOTIDE SEQUENCE [LARGE SCALE GENOMIC DNA]</scope>
</reference>
<comment type="caution">
    <text evidence="2">The sequence shown here is derived from an EMBL/GenBank/DDBJ whole genome shotgun (WGS) entry which is preliminary data.</text>
</comment>
<sequence>MNISNSTGSLLKRLHTGAHIDPMRDWLALLACAAIALTGIVVWNIWAFDTIAQGGVIGSSTASTPAVLDSPSLNAVRAVFESRAAEEAKYRTGVYRYPDPSQ</sequence>
<evidence type="ECO:0000256" key="1">
    <source>
        <dbReference type="SAM" id="Phobius"/>
    </source>
</evidence>